<reference evidence="3" key="2">
    <citation type="submission" date="2025-09" db="UniProtKB">
        <authorList>
            <consortium name="Ensembl"/>
        </authorList>
    </citation>
    <scope>IDENTIFICATION</scope>
</reference>
<dbReference type="Ensembl" id="ENSNMLT00000025443.1">
    <property type="protein sequence ID" value="ENSNMLP00000022726.1"/>
    <property type="gene ID" value="ENSNMLG00000014649.1"/>
</dbReference>
<accession>A0A8C6TQE3</accession>
<dbReference type="InterPro" id="IPR036877">
    <property type="entry name" value="SUI1_dom_sf"/>
</dbReference>
<dbReference type="GO" id="GO:0003743">
    <property type="term" value="F:translation initiation factor activity"/>
    <property type="evidence" value="ECO:0007669"/>
    <property type="project" value="UniProtKB-KW"/>
</dbReference>
<dbReference type="GO" id="GO:0003729">
    <property type="term" value="F:mRNA binding"/>
    <property type="evidence" value="ECO:0007669"/>
    <property type="project" value="TreeGrafter"/>
</dbReference>
<evidence type="ECO:0000313" key="3">
    <source>
        <dbReference type="Ensembl" id="ENSNMLP00000022726.1"/>
    </source>
</evidence>
<evidence type="ECO:0000256" key="1">
    <source>
        <dbReference type="ARBA" id="ARBA00022540"/>
    </source>
</evidence>
<keyword evidence="1" id="KW-0396">Initiation factor</keyword>
<dbReference type="Pfam" id="PF01253">
    <property type="entry name" value="SUI1"/>
    <property type="match status" value="1"/>
</dbReference>
<dbReference type="SUPFAM" id="SSF55159">
    <property type="entry name" value="eIF1-like"/>
    <property type="match status" value="1"/>
</dbReference>
<dbReference type="PROSITE" id="PS50296">
    <property type="entry name" value="SUI1"/>
    <property type="match status" value="1"/>
</dbReference>
<dbReference type="InterPro" id="IPR050318">
    <property type="entry name" value="DENR/SUI1_TIF"/>
</dbReference>
<dbReference type="PANTHER" id="PTHR12789:SF0">
    <property type="entry name" value="DENSITY-REGULATED PROTEIN"/>
    <property type="match status" value="1"/>
</dbReference>
<sequence length="181" mass="20381">MATTEMDGPWPSDSDLKDPLKVLYCGVYSRSLEYYEYMPEPAKCRQWLEKNFPDVFAGMTVGSAANALKQEPGTGDVPPIKHKKKTIPQKVTIARIPRATKKFVTRVCGLGTFDIDLQFQQFFAQTFSCGASVTAEDEIITQVDFTDEIIEGVILEPKQPENAVTRMNVSKIPQRLVLFKR</sequence>
<dbReference type="InterPro" id="IPR001950">
    <property type="entry name" value="SUI1"/>
</dbReference>
<dbReference type="Gene3D" id="3.30.780.10">
    <property type="entry name" value="SUI1-like domain"/>
    <property type="match status" value="1"/>
</dbReference>
<dbReference type="InterPro" id="IPR048517">
    <property type="entry name" value="DENR_N"/>
</dbReference>
<dbReference type="GO" id="GO:0001731">
    <property type="term" value="P:formation of translation preinitiation complex"/>
    <property type="evidence" value="ECO:0007669"/>
    <property type="project" value="TreeGrafter"/>
</dbReference>
<protein>
    <submittedName>
        <fullName evidence="3">Density-regulated protein</fullName>
    </submittedName>
</protein>
<name>A0A8C6TQE3_9GOBI</name>
<evidence type="ECO:0000259" key="2">
    <source>
        <dbReference type="PROSITE" id="PS50296"/>
    </source>
</evidence>
<feature type="domain" description="SUI1" evidence="2">
    <location>
        <begin position="91"/>
        <end position="157"/>
    </location>
</feature>
<keyword evidence="4" id="KW-1185">Reference proteome</keyword>
<dbReference type="Pfam" id="PF21023">
    <property type="entry name" value="DENR_N"/>
    <property type="match status" value="1"/>
</dbReference>
<dbReference type="PANTHER" id="PTHR12789">
    <property type="entry name" value="DENSITY-REGULATED PROTEIN HOMOLOG"/>
    <property type="match status" value="1"/>
</dbReference>
<dbReference type="AlphaFoldDB" id="A0A8C6TQE3"/>
<reference evidence="3" key="1">
    <citation type="submission" date="2025-08" db="UniProtKB">
        <authorList>
            <consortium name="Ensembl"/>
        </authorList>
    </citation>
    <scope>IDENTIFICATION</scope>
</reference>
<keyword evidence="1" id="KW-0648">Protein biosynthesis</keyword>
<dbReference type="GO" id="GO:0002188">
    <property type="term" value="P:translation reinitiation"/>
    <property type="evidence" value="ECO:0007669"/>
    <property type="project" value="TreeGrafter"/>
</dbReference>
<evidence type="ECO:0000313" key="4">
    <source>
        <dbReference type="Proteomes" id="UP000694523"/>
    </source>
</evidence>
<organism evidence="3 4">
    <name type="scientific">Neogobius melanostomus</name>
    <name type="common">round goby</name>
    <dbReference type="NCBI Taxonomy" id="47308"/>
    <lineage>
        <taxon>Eukaryota</taxon>
        <taxon>Metazoa</taxon>
        <taxon>Chordata</taxon>
        <taxon>Craniata</taxon>
        <taxon>Vertebrata</taxon>
        <taxon>Euteleostomi</taxon>
        <taxon>Actinopterygii</taxon>
        <taxon>Neopterygii</taxon>
        <taxon>Teleostei</taxon>
        <taxon>Neoteleostei</taxon>
        <taxon>Acanthomorphata</taxon>
        <taxon>Gobiaria</taxon>
        <taxon>Gobiiformes</taxon>
        <taxon>Gobioidei</taxon>
        <taxon>Gobiidae</taxon>
        <taxon>Benthophilinae</taxon>
        <taxon>Neogobiini</taxon>
        <taxon>Neogobius</taxon>
    </lineage>
</organism>
<proteinExistence type="predicted"/>
<dbReference type="Proteomes" id="UP000694523">
    <property type="component" value="Unplaced"/>
</dbReference>